<dbReference type="InterPro" id="IPR050446">
    <property type="entry name" value="FAD-oxidoreductase/Apoptosis"/>
</dbReference>
<dbReference type="Pfam" id="PF14759">
    <property type="entry name" value="Reductase_C"/>
    <property type="match status" value="1"/>
</dbReference>
<keyword evidence="4" id="KW-0560">Oxidoreductase</keyword>
<evidence type="ECO:0000313" key="7">
    <source>
        <dbReference type="EMBL" id="TCU07598.1"/>
    </source>
</evidence>
<evidence type="ECO:0000259" key="5">
    <source>
        <dbReference type="Pfam" id="PF07992"/>
    </source>
</evidence>
<dbReference type="PRINTS" id="PR00368">
    <property type="entry name" value="FADPNR"/>
</dbReference>
<evidence type="ECO:0000256" key="4">
    <source>
        <dbReference type="ARBA" id="ARBA00023002"/>
    </source>
</evidence>
<dbReference type="PANTHER" id="PTHR43557:SF2">
    <property type="entry name" value="RIESKE DOMAIN-CONTAINING PROTEIN-RELATED"/>
    <property type="match status" value="1"/>
</dbReference>
<dbReference type="EMBL" id="SMBH01000029">
    <property type="protein sequence ID" value="TCU07598.1"/>
    <property type="molecule type" value="Genomic_DNA"/>
</dbReference>
<gene>
    <name evidence="7" type="ORF">EV132_12941</name>
</gene>
<comment type="cofactor">
    <cofactor evidence="1">
        <name>FAD</name>
        <dbReference type="ChEBI" id="CHEBI:57692"/>
    </cofactor>
</comment>
<feature type="domain" description="Reductase C-terminal" evidence="6">
    <location>
        <begin position="326"/>
        <end position="412"/>
    </location>
</feature>
<dbReference type="Pfam" id="PF07992">
    <property type="entry name" value="Pyr_redox_2"/>
    <property type="match status" value="1"/>
</dbReference>
<proteinExistence type="predicted"/>
<dbReference type="GO" id="GO:0016651">
    <property type="term" value="F:oxidoreductase activity, acting on NAD(P)H"/>
    <property type="evidence" value="ECO:0007669"/>
    <property type="project" value="TreeGrafter"/>
</dbReference>
<keyword evidence="7" id="KW-0223">Dioxygenase</keyword>
<protein>
    <submittedName>
        <fullName evidence="7">3-phenylpropionate/trans-cinnamate dioxygenase ferredoxin reductase subunit</fullName>
    </submittedName>
</protein>
<accession>A0A4R3PTY2</accession>
<dbReference type="OrthoDB" id="7809559at2"/>
<dbReference type="InterPro" id="IPR023753">
    <property type="entry name" value="FAD/NAD-binding_dom"/>
</dbReference>
<dbReference type="SUPFAM" id="SSF55424">
    <property type="entry name" value="FAD/NAD-linked reductases, dimerisation (C-terminal) domain"/>
    <property type="match status" value="1"/>
</dbReference>
<sequence length="415" mass="44149">MGYSIVNAQSVVIVGAGHSGAKAAAALRKHGWTGEISLVGDEPHVPYDRPPLSKAVLLGKKTSDQCAFFPASWFEANQIELLLGETVQSIDRSTKRVLLSDSRRLPYEKLLLATGSAINQLAVPGAELDGVWPLRTPQHADAIARSFHAGQKLVVIGAGVIGLEVAAAAVELGCDVHVLEVAPHAMARSLPLDVSSALVSEHRGRGVDIRFGVRVAALEGDGRVAAVRLDTGEVIECEVVVYGVGVRPRTELAETGGLAVDNGIMTNELLQTEDPDIFACGDVCKYKSGIFDRFLRLENWRNAEDQADTAARNMLGQGKAFDEVPWFWSNQYDLALQVAGVPAYGSLTVSGTVGAARLFLSLTEHGLLRGACALGPVRDVAMSIRKLKTMIAAGFILDVGANGESAVPLNDLIRE</sequence>
<reference evidence="7 8" key="1">
    <citation type="submission" date="2019-03" db="EMBL/GenBank/DDBJ databases">
        <title>Genomic Encyclopedia of Type Strains, Phase IV (KMG-V): Genome sequencing to study the core and pangenomes of soil and plant-associated prokaryotes.</title>
        <authorList>
            <person name="Whitman W."/>
        </authorList>
    </citation>
    <scope>NUCLEOTIDE SEQUENCE [LARGE SCALE GENOMIC DNA]</scope>
    <source>
        <strain evidence="7 8">Hc14</strain>
    </source>
</reference>
<dbReference type="InterPro" id="IPR016156">
    <property type="entry name" value="FAD/NAD-linked_Rdtase_dimer_sf"/>
</dbReference>
<dbReference type="AlphaFoldDB" id="A0A4R3PTY2"/>
<keyword evidence="3" id="KW-0274">FAD</keyword>
<dbReference type="PRINTS" id="PR00411">
    <property type="entry name" value="PNDRDTASEI"/>
</dbReference>
<keyword evidence="2" id="KW-0285">Flavoprotein</keyword>
<dbReference type="SUPFAM" id="SSF51905">
    <property type="entry name" value="FAD/NAD(P)-binding domain"/>
    <property type="match status" value="2"/>
</dbReference>
<dbReference type="GO" id="GO:0051213">
    <property type="term" value="F:dioxygenase activity"/>
    <property type="evidence" value="ECO:0007669"/>
    <property type="project" value="UniProtKB-KW"/>
</dbReference>
<organism evidence="7 8">
    <name type="scientific">Rhizobium sullae</name>
    <name type="common">Rhizobium hedysari</name>
    <dbReference type="NCBI Taxonomy" id="50338"/>
    <lineage>
        <taxon>Bacteria</taxon>
        <taxon>Pseudomonadati</taxon>
        <taxon>Pseudomonadota</taxon>
        <taxon>Alphaproteobacteria</taxon>
        <taxon>Hyphomicrobiales</taxon>
        <taxon>Rhizobiaceae</taxon>
        <taxon>Rhizobium/Agrobacterium group</taxon>
        <taxon>Rhizobium</taxon>
    </lineage>
</organism>
<comment type="caution">
    <text evidence="7">The sequence shown here is derived from an EMBL/GenBank/DDBJ whole genome shotgun (WGS) entry which is preliminary data.</text>
</comment>
<name>A0A4R3PTY2_RHISU</name>
<feature type="domain" description="FAD/NAD(P)-binding" evidence="5">
    <location>
        <begin position="10"/>
        <end position="307"/>
    </location>
</feature>
<evidence type="ECO:0000313" key="8">
    <source>
        <dbReference type="Proteomes" id="UP000294576"/>
    </source>
</evidence>
<dbReference type="InterPro" id="IPR028202">
    <property type="entry name" value="Reductase_C"/>
</dbReference>
<dbReference type="Gene3D" id="3.30.390.30">
    <property type="match status" value="1"/>
</dbReference>
<dbReference type="PANTHER" id="PTHR43557">
    <property type="entry name" value="APOPTOSIS-INDUCING FACTOR 1"/>
    <property type="match status" value="1"/>
</dbReference>
<dbReference type="InterPro" id="IPR036188">
    <property type="entry name" value="FAD/NAD-bd_sf"/>
</dbReference>
<dbReference type="Proteomes" id="UP000294576">
    <property type="component" value="Unassembled WGS sequence"/>
</dbReference>
<evidence type="ECO:0000259" key="6">
    <source>
        <dbReference type="Pfam" id="PF14759"/>
    </source>
</evidence>
<dbReference type="Gene3D" id="3.50.50.60">
    <property type="entry name" value="FAD/NAD(P)-binding domain"/>
    <property type="match status" value="2"/>
</dbReference>
<evidence type="ECO:0000256" key="1">
    <source>
        <dbReference type="ARBA" id="ARBA00001974"/>
    </source>
</evidence>
<evidence type="ECO:0000256" key="2">
    <source>
        <dbReference type="ARBA" id="ARBA00022630"/>
    </source>
</evidence>
<dbReference type="GO" id="GO:0005737">
    <property type="term" value="C:cytoplasm"/>
    <property type="evidence" value="ECO:0007669"/>
    <property type="project" value="TreeGrafter"/>
</dbReference>
<evidence type="ECO:0000256" key="3">
    <source>
        <dbReference type="ARBA" id="ARBA00022827"/>
    </source>
</evidence>